<feature type="transmembrane region" description="Helical" evidence="7">
    <location>
        <begin position="784"/>
        <end position="804"/>
    </location>
</feature>
<evidence type="ECO:0000313" key="10">
    <source>
        <dbReference type="Proteomes" id="UP000317422"/>
    </source>
</evidence>
<dbReference type="GO" id="GO:0005524">
    <property type="term" value="F:ATP binding"/>
    <property type="evidence" value="ECO:0007669"/>
    <property type="project" value="UniProtKB-UniRule"/>
</dbReference>
<evidence type="ECO:0000313" key="9">
    <source>
        <dbReference type="EMBL" id="TQN31030.1"/>
    </source>
</evidence>
<dbReference type="SUPFAM" id="SSF56112">
    <property type="entry name" value="Protein kinase-like (PK-like)"/>
    <property type="match status" value="1"/>
</dbReference>
<keyword evidence="7" id="KW-1133">Transmembrane helix</keyword>
<feature type="transmembrane region" description="Helical" evidence="7">
    <location>
        <begin position="652"/>
        <end position="671"/>
    </location>
</feature>
<proteinExistence type="predicted"/>
<comment type="caution">
    <text evidence="9">The sequence shown here is derived from an EMBL/GenBank/DDBJ whole genome shotgun (WGS) entry which is preliminary data.</text>
</comment>
<keyword evidence="3 9" id="KW-0418">Kinase</keyword>
<keyword evidence="7" id="KW-0812">Transmembrane</keyword>
<feature type="region of interest" description="Disordered" evidence="6">
    <location>
        <begin position="904"/>
        <end position="959"/>
    </location>
</feature>
<dbReference type="InterPro" id="IPR008271">
    <property type="entry name" value="Ser/Thr_kinase_AS"/>
</dbReference>
<dbReference type="RefSeq" id="WP_141922305.1">
    <property type="nucleotide sequence ID" value="NZ_VFQC01000001.1"/>
</dbReference>
<feature type="transmembrane region" description="Helical" evidence="7">
    <location>
        <begin position="697"/>
        <end position="717"/>
    </location>
</feature>
<keyword evidence="4 5" id="KW-0067">ATP-binding</keyword>
<dbReference type="InterPro" id="IPR017441">
    <property type="entry name" value="Protein_kinase_ATP_BS"/>
</dbReference>
<dbReference type="InterPro" id="IPR000719">
    <property type="entry name" value="Prot_kinase_dom"/>
</dbReference>
<keyword evidence="10" id="KW-1185">Reference proteome</keyword>
<dbReference type="PROSITE" id="PS00107">
    <property type="entry name" value="PROTEIN_KINASE_ATP"/>
    <property type="match status" value="1"/>
</dbReference>
<accession>A0A543NH01</accession>
<dbReference type="CDD" id="cd14014">
    <property type="entry name" value="STKc_PknB_like"/>
    <property type="match status" value="1"/>
</dbReference>
<dbReference type="PANTHER" id="PTHR43289">
    <property type="entry name" value="MITOGEN-ACTIVATED PROTEIN KINASE KINASE KINASE 20-RELATED"/>
    <property type="match status" value="1"/>
</dbReference>
<feature type="compositionally biased region" description="Low complexity" evidence="6">
    <location>
        <begin position="930"/>
        <end position="940"/>
    </location>
</feature>
<organism evidence="9 10">
    <name type="scientific">Haloactinospora alba</name>
    <dbReference type="NCBI Taxonomy" id="405555"/>
    <lineage>
        <taxon>Bacteria</taxon>
        <taxon>Bacillati</taxon>
        <taxon>Actinomycetota</taxon>
        <taxon>Actinomycetes</taxon>
        <taxon>Streptosporangiales</taxon>
        <taxon>Nocardiopsidaceae</taxon>
        <taxon>Haloactinospora</taxon>
    </lineage>
</organism>
<protein>
    <submittedName>
        <fullName evidence="9">Serine/threonine protein kinase</fullName>
    </submittedName>
</protein>
<keyword evidence="1" id="KW-0808">Transferase</keyword>
<evidence type="ECO:0000256" key="5">
    <source>
        <dbReference type="PROSITE-ProRule" id="PRU10141"/>
    </source>
</evidence>
<evidence type="ECO:0000256" key="4">
    <source>
        <dbReference type="ARBA" id="ARBA00022840"/>
    </source>
</evidence>
<evidence type="ECO:0000256" key="2">
    <source>
        <dbReference type="ARBA" id="ARBA00022741"/>
    </source>
</evidence>
<dbReference type="InterPro" id="IPR011009">
    <property type="entry name" value="Kinase-like_dom_sf"/>
</dbReference>
<evidence type="ECO:0000256" key="3">
    <source>
        <dbReference type="ARBA" id="ARBA00022777"/>
    </source>
</evidence>
<keyword evidence="9" id="KW-0723">Serine/threonine-protein kinase</keyword>
<dbReference type="Proteomes" id="UP000317422">
    <property type="component" value="Unassembled WGS sequence"/>
</dbReference>
<evidence type="ECO:0000256" key="7">
    <source>
        <dbReference type="SAM" id="Phobius"/>
    </source>
</evidence>
<reference evidence="9 10" key="1">
    <citation type="submission" date="2019-06" db="EMBL/GenBank/DDBJ databases">
        <title>Sequencing the genomes of 1000 actinobacteria strains.</title>
        <authorList>
            <person name="Klenk H.-P."/>
        </authorList>
    </citation>
    <scope>NUCLEOTIDE SEQUENCE [LARGE SCALE GENOMIC DNA]</scope>
    <source>
        <strain evidence="9 10">DSM 45015</strain>
    </source>
</reference>
<feature type="binding site" evidence="5">
    <location>
        <position position="52"/>
    </location>
    <ligand>
        <name>ATP</name>
        <dbReference type="ChEBI" id="CHEBI:30616"/>
    </ligand>
</feature>
<feature type="transmembrane region" description="Helical" evidence="7">
    <location>
        <begin position="811"/>
        <end position="829"/>
    </location>
</feature>
<dbReference type="OrthoDB" id="3915799at2"/>
<dbReference type="PROSITE" id="PS50011">
    <property type="entry name" value="PROTEIN_KINASE_DOM"/>
    <property type="match status" value="1"/>
</dbReference>
<feature type="domain" description="Protein kinase" evidence="8">
    <location>
        <begin position="24"/>
        <end position="285"/>
    </location>
</feature>
<dbReference type="SMART" id="SM00220">
    <property type="entry name" value="S_TKc"/>
    <property type="match status" value="1"/>
</dbReference>
<evidence type="ECO:0000256" key="1">
    <source>
        <dbReference type="ARBA" id="ARBA00022679"/>
    </source>
</evidence>
<dbReference type="Gene3D" id="1.10.510.10">
    <property type="entry name" value="Transferase(Phosphotransferase) domain 1"/>
    <property type="match status" value="1"/>
</dbReference>
<sequence length="959" mass="100991">MVTGADHSRLAPLTADDPQRLGAFRLIGRLGAGGMGIVYAGRDAADYPAAVKMIHPHYAADAGYRERFNREVHLAQRVQGRCIAPLLAADTEAELPWLAVAYVSGPTLHSYMAANAPLRGGDLTGFAAGLAEALAAIHREGIVHRDLKPENVILASDGPKVLDFGIAQALDDVSMTHTDAVVGTPGWISPERYDGERAGFASDVFCWGGLVAYAASGRAPYGAGPVDVLRYRTVNEEPDSAAAELPTALRGVVQRALSRSPADRPTAAEALTAITGEPASDHPAGESGHEHLTRAATRLLDAGWSVTSASTALPHQPLRATTAQRPITFAGNSVHTPAELAELFRTHTQRAENWLCDNGAGKLRAWLDDIGDTAFDRDYLSGIAGREAAAVAITAFLAAQLQDSPPTYRGHDASVSGLRALAEGGPAEHQVLAEIVINEVSLITAAHRCEHAECDTRCVRLERVGHRARGVIDGALLTAGELGFRLDPTERDRAVALAVVLIDEPARGRPARSALRAWPALALPWWRALLTEALTADPGSLEGLRALVAVQLLAPAARAAAGPQWRRLLRPGTWFGPGAPRVFVLALLLWCVCGYALGTVLRLAAPGTFPAHPQAPDNSPVATGLVYQTEMWPAYLLMALGTALAPVRLRPAAVVYGTFVTVPLSLVPPYLSRPPLLVPAMVRDPLVSTLTAMGQGALVWTVLALPAGFALFLWLIISTLSARVPWSPARPLLAEHRPWVRAAAAGAGLGATIWTPVWALVLLLGGAEGELAGTGQTSVAQAEAALTLLLLASLLMGTAAYALWRFTGAHLLWISAVCGVFLMEVFAGHDLDMPVPGVGALTLWLVRQEPDAAGWGALLFLLPGAFVLGAWLSERLRYRKSAPAPAAVPHGYYAPQPYWGQATPYPGHGGQQYGHTPPPPGAAAPPAPPTRAGAPTQAPPSGQAPTRVDPGEGDTSVQG</sequence>
<feature type="transmembrane region" description="Helical" evidence="7">
    <location>
        <begin position="582"/>
        <end position="605"/>
    </location>
</feature>
<dbReference type="EMBL" id="VFQC01000001">
    <property type="protein sequence ID" value="TQN31030.1"/>
    <property type="molecule type" value="Genomic_DNA"/>
</dbReference>
<dbReference type="PANTHER" id="PTHR43289:SF34">
    <property type="entry name" value="SERINE_THREONINE-PROTEIN KINASE YBDM-RELATED"/>
    <property type="match status" value="1"/>
</dbReference>
<dbReference type="Pfam" id="PF00069">
    <property type="entry name" value="Pkinase"/>
    <property type="match status" value="1"/>
</dbReference>
<dbReference type="Gene3D" id="3.30.200.20">
    <property type="entry name" value="Phosphorylase Kinase, domain 1"/>
    <property type="match status" value="1"/>
</dbReference>
<dbReference type="PROSITE" id="PS00108">
    <property type="entry name" value="PROTEIN_KINASE_ST"/>
    <property type="match status" value="1"/>
</dbReference>
<feature type="transmembrane region" description="Helical" evidence="7">
    <location>
        <begin position="852"/>
        <end position="872"/>
    </location>
</feature>
<keyword evidence="7" id="KW-0472">Membrane</keyword>
<keyword evidence="2 5" id="KW-0547">Nucleotide-binding</keyword>
<feature type="compositionally biased region" description="Pro residues" evidence="6">
    <location>
        <begin position="916"/>
        <end position="929"/>
    </location>
</feature>
<feature type="transmembrane region" description="Helical" evidence="7">
    <location>
        <begin position="738"/>
        <end position="764"/>
    </location>
</feature>
<dbReference type="AlphaFoldDB" id="A0A543NH01"/>
<evidence type="ECO:0000256" key="6">
    <source>
        <dbReference type="SAM" id="MobiDB-lite"/>
    </source>
</evidence>
<dbReference type="GO" id="GO:0004674">
    <property type="term" value="F:protein serine/threonine kinase activity"/>
    <property type="evidence" value="ECO:0007669"/>
    <property type="project" value="UniProtKB-KW"/>
</dbReference>
<gene>
    <name evidence="9" type="ORF">FHX37_0919</name>
</gene>
<evidence type="ECO:0000259" key="8">
    <source>
        <dbReference type="PROSITE" id="PS50011"/>
    </source>
</evidence>
<name>A0A543NH01_9ACTN</name>